<feature type="domain" description="S1 motif" evidence="2">
    <location>
        <begin position="320"/>
        <end position="397"/>
    </location>
</feature>
<dbReference type="PANTHER" id="PTHR10724">
    <property type="entry name" value="30S RIBOSOMAL PROTEIN S1"/>
    <property type="match status" value="1"/>
</dbReference>
<feature type="domain" description="S1 motif" evidence="2">
    <location>
        <begin position="720"/>
        <end position="797"/>
    </location>
</feature>
<dbReference type="InterPro" id="IPR003029">
    <property type="entry name" value="S1_domain"/>
</dbReference>
<feature type="region of interest" description="Disordered" evidence="1">
    <location>
        <begin position="101"/>
        <end position="150"/>
    </location>
</feature>
<evidence type="ECO:0000313" key="4">
    <source>
        <dbReference type="Proteomes" id="UP001189429"/>
    </source>
</evidence>
<feature type="domain" description="S1 motif" evidence="2">
    <location>
        <begin position="820"/>
        <end position="897"/>
    </location>
</feature>
<keyword evidence="4" id="KW-1185">Reference proteome</keyword>
<evidence type="ECO:0000313" key="3">
    <source>
        <dbReference type="EMBL" id="CAK0794569.1"/>
    </source>
</evidence>
<feature type="domain" description="S1 motif" evidence="2">
    <location>
        <begin position="620"/>
        <end position="697"/>
    </location>
</feature>
<sequence>PRRRARRGAPAGGAGGRPRGRSAVGAAWAGRPRQWSASRAGDIAVGQRAGQVGGRAVVRRGREARTRQRWRGRVFRQGRLPVPLLAQLVARTFAGGGCQGGLARRAPSRGGLTREGSWRGQGRRRGRGIRSAGGGRARGASRSATVDPHNKDERLSKVTLASFPLGPSSAAFTGRAPLTECWHGLSRPLHPYRASLLYGLTVEAEVEGAVKMAGPPPEAPLEERQAGTWLDATVLRIHANFMVVGARRPGSADDVRGLVHFSRVPAEHAAGRLADHYSVGQSVRVRMVDAGAREESSDIRQMWMGGPPDLDALERARAEGLWLNATVVRVEQYGLHVQVVPPGSQPDALPHYGLVHVSEVGKGFVQDISTVAEVGDTVRVRVMTLDLDSGRVAFSMKPSLDSSTSGPPDLDALERARAEGLWLNATVVRVDPYGLQVQVVPPGSQPDALPHLGLVHVSEIRYGFVQDINAVAEVGDTVSVRVMKVDLDSGRVAFSMKPSLDSSTGSPPDLDALERARAEGLWLNATVVRVEQYGLRVQVVPPGSQPDALPNHGLVHVSEIQYGFVHDISAVAEVGDTVSVRVMKVDFDSGRVAFSMKPSLDSSTSGPPDLDALERARAEGLRLNATVVRVEQYGLHVQVVPPGSQPDALPHHGLVHVSEVGKGFVQDISTVAEVGDTVSVKVMTLDRNSGRVAFSMKPSLDSSTGSPPDLDALERARAEGLWLNATVVRVEQYGLRVQVVPPGSQPDALPNHGLVHVSEIQYGFVQDISTVAEVGDTVSVKVMTLDRDSGRVEFSMKPSLDSSTSGPPDLDALERARAEGLWLNATVVSVEQFGLRAQVVPPGSQPDALPYHGLVHISEIKYGFVQDISAVAEVGDTVRVRVTGLDRDTGRVNLSMRASLEIFEQFGADEWIDATVFNVSDRVVEVQARLPGDDSGVASGIVPSRELRAGPVQSAMGAAEVGDTVRVRLINATGRFGPVFSMKPRPDVSAFAGVPPEALLPAFVVAVLDDSHIFVSVPPPTDAGEPAEGKVRGVVAAEYQPGQMVQVRVSDVNVERGLLTLTLGGLT</sequence>
<dbReference type="Pfam" id="PF00575">
    <property type="entry name" value="S1"/>
    <property type="match status" value="6"/>
</dbReference>
<dbReference type="PROSITE" id="PS50126">
    <property type="entry name" value="S1"/>
    <property type="match status" value="6"/>
</dbReference>
<feature type="non-terminal residue" evidence="3">
    <location>
        <position position="1"/>
    </location>
</feature>
<dbReference type="Gene3D" id="2.40.50.140">
    <property type="entry name" value="Nucleic acid-binding proteins"/>
    <property type="match status" value="6"/>
</dbReference>
<dbReference type="InterPro" id="IPR050437">
    <property type="entry name" value="Ribos_protein_bS1-like"/>
</dbReference>
<evidence type="ECO:0000259" key="2">
    <source>
        <dbReference type="PROSITE" id="PS50126"/>
    </source>
</evidence>
<organism evidence="3 4">
    <name type="scientific">Prorocentrum cordatum</name>
    <dbReference type="NCBI Taxonomy" id="2364126"/>
    <lineage>
        <taxon>Eukaryota</taxon>
        <taxon>Sar</taxon>
        <taxon>Alveolata</taxon>
        <taxon>Dinophyceae</taxon>
        <taxon>Prorocentrales</taxon>
        <taxon>Prorocentraceae</taxon>
        <taxon>Prorocentrum</taxon>
    </lineage>
</organism>
<comment type="caution">
    <text evidence="3">The sequence shown here is derived from an EMBL/GenBank/DDBJ whole genome shotgun (WGS) entry which is preliminary data.</text>
</comment>
<dbReference type="SUPFAM" id="SSF50249">
    <property type="entry name" value="Nucleic acid-binding proteins"/>
    <property type="match status" value="6"/>
</dbReference>
<feature type="region of interest" description="Disordered" evidence="1">
    <location>
        <begin position="1"/>
        <end position="33"/>
    </location>
</feature>
<dbReference type="EMBL" id="CAUYUJ010001166">
    <property type="protein sequence ID" value="CAK0794569.1"/>
    <property type="molecule type" value="Genomic_DNA"/>
</dbReference>
<dbReference type="SMART" id="SM00316">
    <property type="entry name" value="S1"/>
    <property type="match status" value="7"/>
</dbReference>
<gene>
    <name evidence="3" type="ORF">PCOR1329_LOCUS4507</name>
</gene>
<reference evidence="3" key="1">
    <citation type="submission" date="2023-10" db="EMBL/GenBank/DDBJ databases">
        <authorList>
            <person name="Chen Y."/>
            <person name="Shah S."/>
            <person name="Dougan E. K."/>
            <person name="Thang M."/>
            <person name="Chan C."/>
        </authorList>
    </citation>
    <scope>NUCLEOTIDE SEQUENCE [LARGE SCALE GENOMIC DNA]</scope>
</reference>
<evidence type="ECO:0000256" key="1">
    <source>
        <dbReference type="SAM" id="MobiDB-lite"/>
    </source>
</evidence>
<feature type="domain" description="S1 motif" evidence="2">
    <location>
        <begin position="420"/>
        <end position="497"/>
    </location>
</feature>
<accession>A0ABN9PND6</accession>
<dbReference type="InterPro" id="IPR012340">
    <property type="entry name" value="NA-bd_OB-fold"/>
</dbReference>
<proteinExistence type="predicted"/>
<name>A0ABN9PND6_9DINO</name>
<protein>
    <recommendedName>
        <fullName evidence="2">S1 motif domain-containing protein</fullName>
    </recommendedName>
</protein>
<dbReference type="Proteomes" id="UP001189429">
    <property type="component" value="Unassembled WGS sequence"/>
</dbReference>
<feature type="domain" description="S1 motif" evidence="2">
    <location>
        <begin position="520"/>
        <end position="597"/>
    </location>
</feature>